<dbReference type="SUPFAM" id="SSF55869">
    <property type="entry name" value="DNA topoisomerase I domain"/>
    <property type="match status" value="1"/>
</dbReference>
<feature type="domain" description="DNA topoisomerase I catalytic core eukaryotic-type" evidence="7">
    <location>
        <begin position="100"/>
        <end position="308"/>
    </location>
</feature>
<comment type="catalytic activity">
    <reaction evidence="1">
        <text>ATP-independent breakage of single-stranded DNA, followed by passage and rejoining.</text>
        <dbReference type="EC" id="5.6.2.1"/>
    </reaction>
</comment>
<keyword evidence="5" id="KW-0238">DNA-binding</keyword>
<comment type="similarity">
    <text evidence="2">Belongs to the type IB topoisomerase family.</text>
</comment>
<keyword evidence="6 9" id="KW-0413">Isomerase</keyword>
<accession>A0A7W8D6G1</accession>
<dbReference type="InterPro" id="IPR035447">
    <property type="entry name" value="DNA_topo_I_N_sf"/>
</dbReference>
<dbReference type="GO" id="GO:0003917">
    <property type="term" value="F:DNA topoisomerase type I (single strand cut, ATP-independent) activity"/>
    <property type="evidence" value="ECO:0007669"/>
    <property type="project" value="UniProtKB-EC"/>
</dbReference>
<keyword evidence="10" id="KW-1185">Reference proteome</keyword>
<dbReference type="InterPro" id="IPR011010">
    <property type="entry name" value="DNA_brk_join_enz"/>
</dbReference>
<keyword evidence="4" id="KW-0799">Topoisomerase</keyword>
<dbReference type="Pfam" id="PF21338">
    <property type="entry name" value="Top1B_N_bact"/>
    <property type="match status" value="1"/>
</dbReference>
<evidence type="ECO:0000259" key="8">
    <source>
        <dbReference type="Pfam" id="PF21338"/>
    </source>
</evidence>
<dbReference type="Proteomes" id="UP000521199">
    <property type="component" value="Unassembled WGS sequence"/>
</dbReference>
<evidence type="ECO:0000313" key="10">
    <source>
        <dbReference type="Proteomes" id="UP000521199"/>
    </source>
</evidence>
<organism evidence="9 10">
    <name type="scientific">Chiayiivirga flava</name>
    <dbReference type="NCBI Taxonomy" id="659595"/>
    <lineage>
        <taxon>Bacteria</taxon>
        <taxon>Pseudomonadati</taxon>
        <taxon>Pseudomonadota</taxon>
        <taxon>Gammaproteobacteria</taxon>
        <taxon>Lysobacterales</taxon>
        <taxon>Lysobacteraceae</taxon>
        <taxon>Chiayiivirga</taxon>
    </lineage>
</organism>
<evidence type="ECO:0000256" key="2">
    <source>
        <dbReference type="ARBA" id="ARBA00006645"/>
    </source>
</evidence>
<gene>
    <name evidence="9" type="ORF">HNQ52_001949</name>
</gene>
<dbReference type="Gene3D" id="3.90.15.10">
    <property type="entry name" value="Topoisomerase I, Chain A, domain 3"/>
    <property type="match status" value="1"/>
</dbReference>
<sequence>MTPAEADAVAPDEARVARMAGLVYVRDSDPGLRRRRAGKGFAYLDTHGRAVRDAETLARIRKLAIPPAYVDVWISTHPRAHLQATGRDARGRKQYRYHPQWRRVRDRDKYATMAGFAAALPALRRRLARDLKLPGLPREKVLAAAVSVMADTSIRVGNSEYARSNGSFGLTTLRSRHVGILRGNRVKLRFRGKGGLVRECLIDDPRVVKLIRRCHPLPGQALFQYCVDGDCYEPIDSSMVNDYLREVMGGDYTAKDFRTWRATRGALEALARTPLPTPASERALKSIELGVVREIAAQLGNTPAVARNSYIDPIVFSAWRSGALQRSFSATAPRTSLQVERWAERFLRRARRGR</sequence>
<dbReference type="Gene3D" id="3.30.66.10">
    <property type="entry name" value="DNA topoisomerase I domain"/>
    <property type="match status" value="1"/>
</dbReference>
<evidence type="ECO:0000256" key="5">
    <source>
        <dbReference type="ARBA" id="ARBA00023125"/>
    </source>
</evidence>
<evidence type="ECO:0000256" key="1">
    <source>
        <dbReference type="ARBA" id="ARBA00000213"/>
    </source>
</evidence>
<dbReference type="InterPro" id="IPR001631">
    <property type="entry name" value="TopoI"/>
</dbReference>
<dbReference type="EMBL" id="JACHHP010000003">
    <property type="protein sequence ID" value="MBB5208407.1"/>
    <property type="molecule type" value="Genomic_DNA"/>
</dbReference>
<evidence type="ECO:0000256" key="6">
    <source>
        <dbReference type="ARBA" id="ARBA00023235"/>
    </source>
</evidence>
<dbReference type="PRINTS" id="PR00416">
    <property type="entry name" value="EUTPISMRASEI"/>
</dbReference>
<dbReference type="InterPro" id="IPR013500">
    <property type="entry name" value="TopoI_cat_euk"/>
</dbReference>
<dbReference type="GO" id="GO:0006265">
    <property type="term" value="P:DNA topological change"/>
    <property type="evidence" value="ECO:0007669"/>
    <property type="project" value="InterPro"/>
</dbReference>
<evidence type="ECO:0000256" key="4">
    <source>
        <dbReference type="ARBA" id="ARBA00023029"/>
    </source>
</evidence>
<dbReference type="PROSITE" id="PS52038">
    <property type="entry name" value="TOPO_IB_2"/>
    <property type="match status" value="1"/>
</dbReference>
<dbReference type="Pfam" id="PF01028">
    <property type="entry name" value="Topoisom_I"/>
    <property type="match status" value="1"/>
</dbReference>
<name>A0A7W8D6G1_9GAMM</name>
<protein>
    <recommendedName>
        <fullName evidence="3">DNA topoisomerase</fullName>
        <ecNumber evidence="3">5.6.2.1</ecNumber>
    </recommendedName>
</protein>
<evidence type="ECO:0000259" key="7">
    <source>
        <dbReference type="Pfam" id="PF01028"/>
    </source>
</evidence>
<proteinExistence type="inferred from homology"/>
<dbReference type="EC" id="5.6.2.1" evidence="3"/>
<dbReference type="Gene3D" id="1.10.132.120">
    <property type="match status" value="1"/>
</dbReference>
<dbReference type="RefSeq" id="WP_425486488.1">
    <property type="nucleotide sequence ID" value="NZ_JACHHP010000003.1"/>
</dbReference>
<dbReference type="SUPFAM" id="SSF56349">
    <property type="entry name" value="DNA breaking-rejoining enzymes"/>
    <property type="match status" value="1"/>
</dbReference>
<dbReference type="InterPro" id="IPR049331">
    <property type="entry name" value="Top1B_N_bact"/>
</dbReference>
<feature type="domain" description="DNA topoisomerase IB N-terminal" evidence="8">
    <location>
        <begin position="40"/>
        <end position="88"/>
    </location>
</feature>
<dbReference type="AlphaFoldDB" id="A0A7W8D6G1"/>
<dbReference type="InterPro" id="IPR014711">
    <property type="entry name" value="TopoI_cat_a-hlx-sub_euk"/>
</dbReference>
<evidence type="ECO:0000313" key="9">
    <source>
        <dbReference type="EMBL" id="MBB5208407.1"/>
    </source>
</evidence>
<reference evidence="9 10" key="1">
    <citation type="submission" date="2020-08" db="EMBL/GenBank/DDBJ databases">
        <title>Genomic Encyclopedia of Type Strains, Phase IV (KMG-IV): sequencing the most valuable type-strain genomes for metagenomic binning, comparative biology and taxonomic classification.</title>
        <authorList>
            <person name="Goeker M."/>
        </authorList>
    </citation>
    <scope>NUCLEOTIDE SEQUENCE [LARGE SCALE GENOMIC DNA]</scope>
    <source>
        <strain evidence="9 10">DSM 24163</strain>
    </source>
</reference>
<comment type="caution">
    <text evidence="9">The sequence shown here is derived from an EMBL/GenBank/DDBJ whole genome shotgun (WGS) entry which is preliminary data.</text>
</comment>
<evidence type="ECO:0000256" key="3">
    <source>
        <dbReference type="ARBA" id="ARBA00012891"/>
    </source>
</evidence>
<dbReference type="GO" id="GO:0003677">
    <property type="term" value="F:DNA binding"/>
    <property type="evidence" value="ECO:0007669"/>
    <property type="project" value="UniProtKB-KW"/>
</dbReference>